<dbReference type="Gene3D" id="3.30.750.24">
    <property type="entry name" value="STAS domain"/>
    <property type="match status" value="1"/>
</dbReference>
<dbReference type="AlphaFoldDB" id="A0A8J6IT83"/>
<name>A0A8J6IT83_9ALTE</name>
<evidence type="ECO:0000259" key="1">
    <source>
        <dbReference type="PROSITE" id="PS50801"/>
    </source>
</evidence>
<dbReference type="RefSeq" id="WP_186505932.1">
    <property type="nucleotide sequence ID" value="NZ_JACNEP010000004.1"/>
</dbReference>
<gene>
    <name evidence="2" type="ORF">H8B19_06155</name>
</gene>
<reference evidence="2" key="1">
    <citation type="journal article" date="2018" name="Int. J. Syst. Evol. Microbiol.">
        <title>Neptunicella marina gen. nov., sp. nov., isolated from surface seawater.</title>
        <authorList>
            <person name="Liu X."/>
            <person name="Lai Q."/>
            <person name="Du Y."/>
            <person name="Zhang X."/>
            <person name="Liu Z."/>
            <person name="Sun F."/>
            <person name="Shao Z."/>
        </authorList>
    </citation>
    <scope>NUCLEOTIDE SEQUENCE</scope>
    <source>
        <strain evidence="2">S27-2</strain>
    </source>
</reference>
<proteinExistence type="predicted"/>
<dbReference type="EMBL" id="JACNEP010000004">
    <property type="protein sequence ID" value="MBC3765452.1"/>
    <property type="molecule type" value="Genomic_DNA"/>
</dbReference>
<keyword evidence="3" id="KW-1185">Reference proteome</keyword>
<sequence>MSEVVMPLPEKFDFGFNKEFMQQYQSGLSREGVTRIVLDFNRVTYLDSSALGMMVLLQKRAKEKNIRAVVRCAKGTANEVLKMANFQKLFDFE</sequence>
<accession>A0A8J6IT83</accession>
<evidence type="ECO:0000313" key="2">
    <source>
        <dbReference type="EMBL" id="MBC3765452.1"/>
    </source>
</evidence>
<reference evidence="2" key="2">
    <citation type="submission" date="2020-08" db="EMBL/GenBank/DDBJ databases">
        <authorList>
            <person name="Lai Q."/>
        </authorList>
    </citation>
    <scope>NUCLEOTIDE SEQUENCE</scope>
    <source>
        <strain evidence="2">S27-2</strain>
    </source>
</reference>
<dbReference type="InterPro" id="IPR036513">
    <property type="entry name" value="STAS_dom_sf"/>
</dbReference>
<dbReference type="Pfam" id="PF01740">
    <property type="entry name" value="STAS"/>
    <property type="match status" value="1"/>
</dbReference>
<dbReference type="PANTHER" id="PTHR33495">
    <property type="entry name" value="ANTI-SIGMA FACTOR ANTAGONIST TM_1081-RELATED-RELATED"/>
    <property type="match status" value="1"/>
</dbReference>
<evidence type="ECO:0000313" key="3">
    <source>
        <dbReference type="Proteomes" id="UP000601768"/>
    </source>
</evidence>
<feature type="domain" description="STAS" evidence="1">
    <location>
        <begin position="1"/>
        <end position="93"/>
    </location>
</feature>
<dbReference type="Proteomes" id="UP000601768">
    <property type="component" value="Unassembled WGS sequence"/>
</dbReference>
<dbReference type="CDD" id="cd07043">
    <property type="entry name" value="STAS_anti-anti-sigma_factors"/>
    <property type="match status" value="1"/>
</dbReference>
<dbReference type="InterPro" id="IPR002645">
    <property type="entry name" value="STAS_dom"/>
</dbReference>
<dbReference type="SUPFAM" id="SSF52091">
    <property type="entry name" value="SpoIIaa-like"/>
    <property type="match status" value="1"/>
</dbReference>
<dbReference type="PROSITE" id="PS50801">
    <property type="entry name" value="STAS"/>
    <property type="match status" value="1"/>
</dbReference>
<organism evidence="2 3">
    <name type="scientific">Neptunicella marina</name>
    <dbReference type="NCBI Taxonomy" id="2125989"/>
    <lineage>
        <taxon>Bacteria</taxon>
        <taxon>Pseudomonadati</taxon>
        <taxon>Pseudomonadota</taxon>
        <taxon>Gammaproteobacteria</taxon>
        <taxon>Alteromonadales</taxon>
        <taxon>Alteromonadaceae</taxon>
        <taxon>Neptunicella</taxon>
    </lineage>
</organism>
<protein>
    <submittedName>
        <fullName evidence="2">STAS domain-containing protein</fullName>
    </submittedName>
</protein>
<dbReference type="GO" id="GO:0043856">
    <property type="term" value="F:anti-sigma factor antagonist activity"/>
    <property type="evidence" value="ECO:0007669"/>
    <property type="project" value="TreeGrafter"/>
</dbReference>
<dbReference type="PANTHER" id="PTHR33495:SF15">
    <property type="entry name" value="STAS DOMAIN-CONTAINING PROTEIN"/>
    <property type="match status" value="1"/>
</dbReference>
<comment type="caution">
    <text evidence="2">The sequence shown here is derived from an EMBL/GenBank/DDBJ whole genome shotgun (WGS) entry which is preliminary data.</text>
</comment>